<dbReference type="GO" id="GO:0005524">
    <property type="term" value="F:ATP binding"/>
    <property type="evidence" value="ECO:0007669"/>
    <property type="project" value="InterPro"/>
</dbReference>
<dbReference type="Pfam" id="PF06431">
    <property type="entry name" value="Polyoma_lg_T_C"/>
    <property type="match status" value="1"/>
</dbReference>
<dbReference type="GO" id="GO:0003677">
    <property type="term" value="F:DNA binding"/>
    <property type="evidence" value="ECO:0007669"/>
    <property type="project" value="InterPro"/>
</dbReference>
<dbReference type="InterPro" id="IPR027417">
    <property type="entry name" value="P-loop_NTPase"/>
</dbReference>
<name>A0A4Y2NKG3_ARAVE</name>
<comment type="caution">
    <text evidence="2">The sequence shown here is derived from an EMBL/GenBank/DDBJ whole genome shotgun (WGS) entry which is preliminary data.</text>
</comment>
<dbReference type="Proteomes" id="UP000499080">
    <property type="component" value="Unassembled WGS sequence"/>
</dbReference>
<protein>
    <recommendedName>
        <fullName evidence="1">Large T antigen polyomavirus C-terminal domain-containing protein</fullName>
    </recommendedName>
</protein>
<organism evidence="2 3">
    <name type="scientific">Araneus ventricosus</name>
    <name type="common">Orbweaver spider</name>
    <name type="synonym">Epeira ventricosa</name>
    <dbReference type="NCBI Taxonomy" id="182803"/>
    <lineage>
        <taxon>Eukaryota</taxon>
        <taxon>Metazoa</taxon>
        <taxon>Ecdysozoa</taxon>
        <taxon>Arthropoda</taxon>
        <taxon>Chelicerata</taxon>
        <taxon>Arachnida</taxon>
        <taxon>Araneae</taxon>
        <taxon>Araneomorphae</taxon>
        <taxon>Entelegynae</taxon>
        <taxon>Araneoidea</taxon>
        <taxon>Araneidae</taxon>
        <taxon>Araneus</taxon>
    </lineage>
</organism>
<reference evidence="2 3" key="1">
    <citation type="journal article" date="2019" name="Sci. Rep.">
        <title>Orb-weaving spider Araneus ventricosus genome elucidates the spidroin gene catalogue.</title>
        <authorList>
            <person name="Kono N."/>
            <person name="Nakamura H."/>
            <person name="Ohtoshi R."/>
            <person name="Moran D.A.P."/>
            <person name="Shinohara A."/>
            <person name="Yoshida Y."/>
            <person name="Fujiwara M."/>
            <person name="Mori M."/>
            <person name="Tomita M."/>
            <person name="Arakawa K."/>
        </authorList>
    </citation>
    <scope>NUCLEOTIDE SEQUENCE [LARGE SCALE GENOMIC DNA]</scope>
</reference>
<evidence type="ECO:0000313" key="2">
    <source>
        <dbReference type="EMBL" id="GBN39978.1"/>
    </source>
</evidence>
<proteinExistence type="predicted"/>
<dbReference type="GO" id="GO:0006260">
    <property type="term" value="P:DNA replication"/>
    <property type="evidence" value="ECO:0007669"/>
    <property type="project" value="InterPro"/>
</dbReference>
<evidence type="ECO:0000313" key="3">
    <source>
        <dbReference type="Proteomes" id="UP000499080"/>
    </source>
</evidence>
<accession>A0A4Y2NKG3</accession>
<gene>
    <name evidence="2" type="ORF">AVEN_70275_1</name>
</gene>
<dbReference type="EMBL" id="BGPR01009430">
    <property type="protein sequence ID" value="GBN39978.1"/>
    <property type="molecule type" value="Genomic_DNA"/>
</dbReference>
<dbReference type="Gene3D" id="3.40.50.300">
    <property type="entry name" value="P-loop containing nucleotide triphosphate hydrolases"/>
    <property type="match status" value="1"/>
</dbReference>
<evidence type="ECO:0000259" key="1">
    <source>
        <dbReference type="Pfam" id="PF06431"/>
    </source>
</evidence>
<dbReference type="InterPro" id="IPR010932">
    <property type="entry name" value="Lg_T_Ag_Polyomavir_C"/>
</dbReference>
<dbReference type="AlphaFoldDB" id="A0A4Y2NKG3"/>
<feature type="domain" description="Large T antigen polyomavirus C-terminal" evidence="1">
    <location>
        <begin position="228"/>
        <end position="289"/>
    </location>
</feature>
<keyword evidence="3" id="KW-1185">Reference proteome</keyword>
<sequence length="321" mass="37385">MDIRRRDLLYAIRRCVLAQPSRENAFSRCFDRSCCSASRKPNRLNGEWGEMPEGGVSSFLRIFTVSLIEFPQEYLPYLLTVGAVRTLSKGNDISSWQLRKQRRKLAPLRHQDYRRGWISVNNVFSVRSSADECYSQDSGERSSHNLDSFPRIKVQFLFFTNKLQKELIPLAVLHSPLEVCIIGFREAEQQLSQRAAREEIDVWEIPPLIPLVEILFCISQPRRQRVFLNLADIRDHLDRHVEVHLEQKNKQPMSQVFSPEIITYNDYKVPESIMERVVGPIKVYPSKYWDSHPVNVNEETSHIGCVFQNVLPAEPEVHQHI</sequence>